<proteinExistence type="predicted"/>
<dbReference type="AlphaFoldDB" id="A0A4Y2IHA9"/>
<keyword evidence="2" id="KW-1185">Reference proteome</keyword>
<gene>
    <name evidence="1" type="ORF">AVEN_209087_1</name>
</gene>
<comment type="caution">
    <text evidence="1">The sequence shown here is derived from an EMBL/GenBank/DDBJ whole genome shotgun (WGS) entry which is preliminary data.</text>
</comment>
<sequence length="92" mass="10356">MTWLLSAGEESLFLLLEKKTAWFPSYVDFYLPFNMAFFELVQVSLDVIKDGMRVFCCAENGSVVCEKIKLGSSCSWNIVDKNVVTERSGDGT</sequence>
<protein>
    <submittedName>
        <fullName evidence="1">Uncharacterized protein</fullName>
    </submittedName>
</protein>
<accession>A0A4Y2IHA9</accession>
<evidence type="ECO:0000313" key="2">
    <source>
        <dbReference type="Proteomes" id="UP000499080"/>
    </source>
</evidence>
<organism evidence="1 2">
    <name type="scientific">Araneus ventricosus</name>
    <name type="common">Orbweaver spider</name>
    <name type="synonym">Epeira ventricosa</name>
    <dbReference type="NCBI Taxonomy" id="182803"/>
    <lineage>
        <taxon>Eukaryota</taxon>
        <taxon>Metazoa</taxon>
        <taxon>Ecdysozoa</taxon>
        <taxon>Arthropoda</taxon>
        <taxon>Chelicerata</taxon>
        <taxon>Arachnida</taxon>
        <taxon>Araneae</taxon>
        <taxon>Araneomorphae</taxon>
        <taxon>Entelegynae</taxon>
        <taxon>Araneoidea</taxon>
        <taxon>Araneidae</taxon>
        <taxon>Araneus</taxon>
    </lineage>
</organism>
<name>A0A4Y2IHA9_ARAVE</name>
<dbReference type="Proteomes" id="UP000499080">
    <property type="component" value="Unassembled WGS sequence"/>
</dbReference>
<evidence type="ECO:0000313" key="1">
    <source>
        <dbReference type="EMBL" id="GBM77141.1"/>
    </source>
</evidence>
<reference evidence="1 2" key="1">
    <citation type="journal article" date="2019" name="Sci. Rep.">
        <title>Orb-weaving spider Araneus ventricosus genome elucidates the spidroin gene catalogue.</title>
        <authorList>
            <person name="Kono N."/>
            <person name="Nakamura H."/>
            <person name="Ohtoshi R."/>
            <person name="Moran D.A.P."/>
            <person name="Shinohara A."/>
            <person name="Yoshida Y."/>
            <person name="Fujiwara M."/>
            <person name="Mori M."/>
            <person name="Tomita M."/>
            <person name="Arakawa K."/>
        </authorList>
    </citation>
    <scope>NUCLEOTIDE SEQUENCE [LARGE SCALE GENOMIC DNA]</scope>
</reference>
<dbReference type="EMBL" id="BGPR01002669">
    <property type="protein sequence ID" value="GBM77141.1"/>
    <property type="molecule type" value="Genomic_DNA"/>
</dbReference>